<accession>A0A5B7DFQ2</accession>
<keyword evidence="3" id="KW-1185">Reference proteome</keyword>
<feature type="region of interest" description="Disordered" evidence="1">
    <location>
        <begin position="53"/>
        <end position="80"/>
    </location>
</feature>
<proteinExistence type="predicted"/>
<protein>
    <submittedName>
        <fullName evidence="2">Uncharacterized protein</fullName>
    </submittedName>
</protein>
<evidence type="ECO:0000313" key="2">
    <source>
        <dbReference type="EMBL" id="MPC20150.1"/>
    </source>
</evidence>
<dbReference type="Proteomes" id="UP000324222">
    <property type="component" value="Unassembled WGS sequence"/>
</dbReference>
<sequence length="80" mass="8526">MWKRNLALSSPHIKPRHSLQTLLTKVVVWLTGGLAMCTLALPHISCLACLTSPSRGSGDTVTQEEQRAGVSHGPAGAHGW</sequence>
<gene>
    <name evidence="2" type="ORF">E2C01_013081</name>
</gene>
<dbReference type="AlphaFoldDB" id="A0A5B7DFQ2"/>
<evidence type="ECO:0000313" key="3">
    <source>
        <dbReference type="Proteomes" id="UP000324222"/>
    </source>
</evidence>
<evidence type="ECO:0000256" key="1">
    <source>
        <dbReference type="SAM" id="MobiDB-lite"/>
    </source>
</evidence>
<organism evidence="2 3">
    <name type="scientific">Portunus trituberculatus</name>
    <name type="common">Swimming crab</name>
    <name type="synonym">Neptunus trituberculatus</name>
    <dbReference type="NCBI Taxonomy" id="210409"/>
    <lineage>
        <taxon>Eukaryota</taxon>
        <taxon>Metazoa</taxon>
        <taxon>Ecdysozoa</taxon>
        <taxon>Arthropoda</taxon>
        <taxon>Crustacea</taxon>
        <taxon>Multicrustacea</taxon>
        <taxon>Malacostraca</taxon>
        <taxon>Eumalacostraca</taxon>
        <taxon>Eucarida</taxon>
        <taxon>Decapoda</taxon>
        <taxon>Pleocyemata</taxon>
        <taxon>Brachyura</taxon>
        <taxon>Eubrachyura</taxon>
        <taxon>Portunoidea</taxon>
        <taxon>Portunidae</taxon>
        <taxon>Portuninae</taxon>
        <taxon>Portunus</taxon>
    </lineage>
</organism>
<comment type="caution">
    <text evidence="2">The sequence shown here is derived from an EMBL/GenBank/DDBJ whole genome shotgun (WGS) entry which is preliminary data.</text>
</comment>
<name>A0A5B7DFQ2_PORTR</name>
<dbReference type="EMBL" id="VSRR010000841">
    <property type="protein sequence ID" value="MPC20150.1"/>
    <property type="molecule type" value="Genomic_DNA"/>
</dbReference>
<reference evidence="2 3" key="1">
    <citation type="submission" date="2019-05" db="EMBL/GenBank/DDBJ databases">
        <title>Another draft genome of Portunus trituberculatus and its Hox gene families provides insights of decapod evolution.</title>
        <authorList>
            <person name="Jeong J.-H."/>
            <person name="Song I."/>
            <person name="Kim S."/>
            <person name="Choi T."/>
            <person name="Kim D."/>
            <person name="Ryu S."/>
            <person name="Kim W."/>
        </authorList>
    </citation>
    <scope>NUCLEOTIDE SEQUENCE [LARGE SCALE GENOMIC DNA]</scope>
    <source>
        <tissue evidence="2">Muscle</tissue>
    </source>
</reference>
<feature type="compositionally biased region" description="Polar residues" evidence="1">
    <location>
        <begin position="53"/>
        <end position="63"/>
    </location>
</feature>